<proteinExistence type="inferred from homology"/>
<evidence type="ECO:0000256" key="7">
    <source>
        <dbReference type="ARBA" id="ARBA00048478"/>
    </source>
</evidence>
<dbReference type="PANTHER" id="PTHR21299">
    <property type="entry name" value="CYTIDYLATE KINASE/PANTOATE-BETA-ALANINE LIGASE"/>
    <property type="match status" value="1"/>
</dbReference>
<dbReference type="GO" id="GO:0016301">
    <property type="term" value="F:kinase activity"/>
    <property type="evidence" value="ECO:0007669"/>
    <property type="project" value="UniProtKB-KW"/>
</dbReference>
<evidence type="ECO:0000256" key="8">
    <source>
        <dbReference type="HAMAP-Rule" id="MF_00238"/>
    </source>
</evidence>
<keyword evidence="3 8" id="KW-0547">Nucleotide-binding</keyword>
<accession>A0ABR4RRG5</accession>
<keyword evidence="5 8" id="KW-0067">ATP-binding</keyword>
<gene>
    <name evidence="8" type="primary">cmk</name>
    <name evidence="10" type="ORF">Lani381_1083</name>
</gene>
<keyword evidence="8" id="KW-0963">Cytoplasm</keyword>
<evidence type="ECO:0000256" key="4">
    <source>
        <dbReference type="ARBA" id="ARBA00022777"/>
    </source>
</evidence>
<dbReference type="Proteomes" id="UP000027129">
    <property type="component" value="Unassembled WGS sequence"/>
</dbReference>
<comment type="subcellular location">
    <subcellularLocation>
        <location evidence="8">Cytoplasm</location>
    </subcellularLocation>
</comment>
<evidence type="ECO:0000259" key="9">
    <source>
        <dbReference type="Pfam" id="PF02224"/>
    </source>
</evidence>
<evidence type="ECO:0000256" key="1">
    <source>
        <dbReference type="ARBA" id="ARBA00009427"/>
    </source>
</evidence>
<dbReference type="NCBIfam" id="TIGR00017">
    <property type="entry name" value="cmk"/>
    <property type="match status" value="1"/>
</dbReference>
<dbReference type="InterPro" id="IPR003136">
    <property type="entry name" value="Cytidylate_kin"/>
</dbReference>
<dbReference type="EC" id="2.7.4.25" evidence="8"/>
<dbReference type="InterPro" id="IPR011994">
    <property type="entry name" value="Cytidylate_kinase_dom"/>
</dbReference>
<keyword evidence="11" id="KW-1185">Reference proteome</keyword>
<organism evidence="10 11">
    <name type="scientific">Ligilactobacillus animalis</name>
    <dbReference type="NCBI Taxonomy" id="1605"/>
    <lineage>
        <taxon>Bacteria</taxon>
        <taxon>Bacillati</taxon>
        <taxon>Bacillota</taxon>
        <taxon>Bacilli</taxon>
        <taxon>Lactobacillales</taxon>
        <taxon>Lactobacillaceae</taxon>
        <taxon>Ligilactobacillus</taxon>
    </lineage>
</organism>
<dbReference type="SUPFAM" id="SSF52540">
    <property type="entry name" value="P-loop containing nucleoside triphosphate hydrolases"/>
    <property type="match status" value="1"/>
</dbReference>
<dbReference type="InterPro" id="IPR027417">
    <property type="entry name" value="P-loop_NTPase"/>
</dbReference>
<dbReference type="Gene3D" id="3.40.50.300">
    <property type="entry name" value="P-loop containing nucleotide triphosphate hydrolases"/>
    <property type="match status" value="1"/>
</dbReference>
<comment type="catalytic activity">
    <reaction evidence="7 8">
        <text>CMP + ATP = CDP + ADP</text>
        <dbReference type="Rhea" id="RHEA:11600"/>
        <dbReference type="ChEBI" id="CHEBI:30616"/>
        <dbReference type="ChEBI" id="CHEBI:58069"/>
        <dbReference type="ChEBI" id="CHEBI:60377"/>
        <dbReference type="ChEBI" id="CHEBI:456216"/>
        <dbReference type="EC" id="2.7.4.25"/>
    </reaction>
</comment>
<feature type="domain" description="Cytidylate kinase" evidence="9">
    <location>
        <begin position="26"/>
        <end position="239"/>
    </location>
</feature>
<evidence type="ECO:0000313" key="10">
    <source>
        <dbReference type="EMBL" id="KDA46047.1"/>
    </source>
</evidence>
<comment type="catalytic activity">
    <reaction evidence="6 8">
        <text>dCMP + ATP = dCDP + ADP</text>
        <dbReference type="Rhea" id="RHEA:25094"/>
        <dbReference type="ChEBI" id="CHEBI:30616"/>
        <dbReference type="ChEBI" id="CHEBI:57566"/>
        <dbReference type="ChEBI" id="CHEBI:58593"/>
        <dbReference type="ChEBI" id="CHEBI:456216"/>
        <dbReference type="EC" id="2.7.4.25"/>
    </reaction>
</comment>
<dbReference type="CDD" id="cd02020">
    <property type="entry name" value="CMPK"/>
    <property type="match status" value="1"/>
</dbReference>
<evidence type="ECO:0000256" key="3">
    <source>
        <dbReference type="ARBA" id="ARBA00022741"/>
    </source>
</evidence>
<evidence type="ECO:0000313" key="11">
    <source>
        <dbReference type="Proteomes" id="UP000027129"/>
    </source>
</evidence>
<dbReference type="Pfam" id="PF02224">
    <property type="entry name" value="Cytidylate_kin"/>
    <property type="match status" value="1"/>
</dbReference>
<reference evidence="10 11" key="1">
    <citation type="submission" date="2014-04" db="EMBL/GenBank/DDBJ databases">
        <title>Draft Genome Sequence of Lactobacillus animalis 381-IL-28.</title>
        <authorList>
            <person name="Sturino J.M."/>
            <person name="Rajendran M."/>
            <person name="Altermann E."/>
        </authorList>
    </citation>
    <scope>NUCLEOTIDE SEQUENCE [LARGE SCALE GENOMIC DNA]</scope>
    <source>
        <strain evidence="10 11">381-IL-28</strain>
    </source>
</reference>
<protein>
    <recommendedName>
        <fullName evidence="8">Cytidylate kinase</fullName>
        <shortName evidence="8">CK</shortName>
        <ecNumber evidence="8">2.7.4.25</ecNumber>
    </recommendedName>
    <alternativeName>
        <fullName evidence="8">Cytidine monophosphate kinase</fullName>
        <shortName evidence="8">CMP kinase</shortName>
    </alternativeName>
</protein>
<dbReference type="HAMAP" id="MF_00238">
    <property type="entry name" value="Cytidyl_kinase_type1"/>
    <property type="match status" value="1"/>
</dbReference>
<feature type="binding site" evidence="8">
    <location>
        <begin position="30"/>
        <end position="38"/>
    </location>
    <ligand>
        <name>ATP</name>
        <dbReference type="ChEBI" id="CHEBI:30616"/>
    </ligand>
</feature>
<dbReference type="EMBL" id="JMHU01000008">
    <property type="protein sequence ID" value="KDA46047.1"/>
    <property type="molecule type" value="Genomic_DNA"/>
</dbReference>
<evidence type="ECO:0000256" key="5">
    <source>
        <dbReference type="ARBA" id="ARBA00022840"/>
    </source>
</evidence>
<evidence type="ECO:0000256" key="6">
    <source>
        <dbReference type="ARBA" id="ARBA00047615"/>
    </source>
</evidence>
<keyword evidence="4 8" id="KW-0418">Kinase</keyword>
<sequence length="243" mass="26777">MSLVFLGHIFICLNGVYYSMQTKMQIAIDGPASAGKSTVAKLVAKKLNYIYCDTGAMYRATTWKALQTGVALDDDQALGKMLETMELSFKPNDPEQLVFVDGTDVTTAIRLPEITNNVSLVSAQPSVRKNLTERQQQIASEGGIVMDGRDIGTTVLPKAQVKIFLVASVHERALRRFKENQAKGIDTPLAKLEAEIEARDYKDSHRKVSPLTKADDAILLDTTSLDIAQVTDEIMKIVKNTEK</sequence>
<comment type="caution">
    <text evidence="10">The sequence shown here is derived from an EMBL/GenBank/DDBJ whole genome shotgun (WGS) entry which is preliminary data.</text>
</comment>
<comment type="similarity">
    <text evidence="1 8">Belongs to the cytidylate kinase family. Type 1 subfamily.</text>
</comment>
<name>A0ABR4RRG5_9LACO</name>
<keyword evidence="2 8" id="KW-0808">Transferase</keyword>
<dbReference type="PANTHER" id="PTHR21299:SF2">
    <property type="entry name" value="CYTIDYLATE KINASE"/>
    <property type="match status" value="1"/>
</dbReference>
<evidence type="ECO:0000256" key="2">
    <source>
        <dbReference type="ARBA" id="ARBA00022679"/>
    </source>
</evidence>